<proteinExistence type="predicted"/>
<accession>A0AAI8VG32</accession>
<evidence type="ECO:0000313" key="1">
    <source>
        <dbReference type="EMBL" id="CAJ2503713.1"/>
    </source>
</evidence>
<comment type="caution">
    <text evidence="1">The sequence shown here is derived from an EMBL/GenBank/DDBJ whole genome shotgun (WGS) entry which is preliminary data.</text>
</comment>
<gene>
    <name evidence="1" type="ORF">KHLLAP_LOCUS4181</name>
</gene>
<reference evidence="1" key="1">
    <citation type="submission" date="2023-10" db="EMBL/GenBank/DDBJ databases">
        <authorList>
            <person name="Hackl T."/>
        </authorList>
    </citation>
    <scope>NUCLEOTIDE SEQUENCE</scope>
</reference>
<sequence>MAWGCKQALRRDAEFRKVMRREGGTDILYDLPRHSDVVPLYHYPEYNENLYMFAGEYDCLGGHLHVGKYKADDCHISSPPWTDWEDHRSTTANESAASLQAREDELLRREERLEASEAIFEILGDADAPATAWWSLGELPQHPRWKKLICADNPLVRYRSKIIDEVMKHRGEDLMSPKSKARFNFVVCDEAHLVKNRASTLHKAVKCLPRDIRCPPGDAPATACMGGLGNAYKSSLHLVAKSDWYMGCKLLLEKSVDYTIRNK</sequence>
<dbReference type="Proteomes" id="UP001295740">
    <property type="component" value="Unassembled WGS sequence"/>
</dbReference>
<keyword evidence="2" id="KW-1185">Reference proteome</keyword>
<name>A0AAI8VG32_9PEZI</name>
<organism evidence="1 2">
    <name type="scientific">Anthostomella pinea</name>
    <dbReference type="NCBI Taxonomy" id="933095"/>
    <lineage>
        <taxon>Eukaryota</taxon>
        <taxon>Fungi</taxon>
        <taxon>Dikarya</taxon>
        <taxon>Ascomycota</taxon>
        <taxon>Pezizomycotina</taxon>
        <taxon>Sordariomycetes</taxon>
        <taxon>Xylariomycetidae</taxon>
        <taxon>Xylariales</taxon>
        <taxon>Xylariaceae</taxon>
        <taxon>Anthostomella</taxon>
    </lineage>
</organism>
<evidence type="ECO:0000313" key="2">
    <source>
        <dbReference type="Proteomes" id="UP001295740"/>
    </source>
</evidence>
<dbReference type="AlphaFoldDB" id="A0AAI8VG32"/>
<dbReference type="EMBL" id="CAUWAG010000006">
    <property type="protein sequence ID" value="CAJ2503713.1"/>
    <property type="molecule type" value="Genomic_DNA"/>
</dbReference>
<protein>
    <submittedName>
        <fullName evidence="1">Uu.00g111070.m01.CDS01</fullName>
    </submittedName>
</protein>